<feature type="region of interest" description="Disordered" evidence="1">
    <location>
        <begin position="792"/>
        <end position="886"/>
    </location>
</feature>
<protein>
    <submittedName>
        <fullName evidence="2">Uncharacterized protein</fullName>
    </submittedName>
</protein>
<reference evidence="3" key="1">
    <citation type="submission" date="2013-10" db="EMBL/GenBank/DDBJ databases">
        <title>Genome sequencing of Onchocerca volvulus.</title>
        <authorList>
            <person name="Cotton J."/>
            <person name="Tsai J."/>
            <person name="Stanley E."/>
            <person name="Tracey A."/>
            <person name="Holroyd N."/>
            <person name="Lustigman S."/>
            <person name="Berriman M."/>
        </authorList>
    </citation>
    <scope>NUCLEOTIDE SEQUENCE</scope>
</reference>
<sequence>MDEIPSASSSISNSSGDKNNTENVVLNQFSSGNATLQPYFSQENEEKLLQLSNQLPCSTTKEIAADSANKIIFDPDGLFVPWELYQYMKFDLLQPLAKLQTLRNISLYNSIRIELRRRGKNGGLKMLDIARELAIPGYFRELRALWNNYSDTKENDFEFAFIRIISFLYWANANIYPLTDLGPLNVEKLMLCYNCRWGETSTARKYFDIFMRQILFEMKDLLALRSWCGILREKTLVDVAMIRAEYLIVLDLGTMVPKGPLKKWNLKELFLKLRNLEDFTWLNCDVCTLVYLGSVNSLKRLVLHITKYEHVFFEQFFARFGLDIDTDLRKSESNEKVRQNVHPLAPQSSIHDDHNNSNSFCNTSASQYRTQKTPPLFAFLGQSGFTDLNQVRKKLAVKLGFRQNHIQKRCILITLLYRSLLQFYMSRSRIFRIPLAVIAANTVILNLPPSLYQSCLLDLGISKKKFGFGLPKEICANIKPNRISYGSVVQILEDSASNRRMRGTTVEEAEIHVMLDYYRKERVIHLFNLAMMTFSPKILRLHFTAAGTNMKKYYKYRPRSTSDTSVLFLRYVTVFELTLDCLTFQIPHVVSYSLTPHLEEVYITLCGLPHNECGTIQNVMELFRFFIQPKEHLRTVIFRVNAPQIPRNRLPSRLEILGIVCCVPETKILKQLSSSICDAIENVHPILRKQLKKLILDGRVWGALSAEHVTYIHDLLPNCTFGAELAPDDCKDLKYRRMYRGGLVKSSDDSESEAALDDGDEYLMRSDYSDSTEEKNESRTFTEILASKVTEKNISLKQNRSTNSSQSSSRKKVNNNIMRSSLRKKGKFLRRKKKNAKESVASSDDERDPLTNLKKRRFLFQKQCVTKSVTSSDDEWHPGTSSKKRK</sequence>
<dbReference type="OMA" id="ALRSWCG"/>
<evidence type="ECO:0000313" key="3">
    <source>
        <dbReference type="Proteomes" id="UP000024404"/>
    </source>
</evidence>
<dbReference type="AlphaFoldDB" id="A0A8R1U0E7"/>
<organism evidence="2 3">
    <name type="scientific">Onchocerca volvulus</name>
    <dbReference type="NCBI Taxonomy" id="6282"/>
    <lineage>
        <taxon>Eukaryota</taxon>
        <taxon>Metazoa</taxon>
        <taxon>Ecdysozoa</taxon>
        <taxon>Nematoda</taxon>
        <taxon>Chromadorea</taxon>
        <taxon>Rhabditida</taxon>
        <taxon>Spirurina</taxon>
        <taxon>Spiruromorpha</taxon>
        <taxon>Filarioidea</taxon>
        <taxon>Onchocercidae</taxon>
        <taxon>Onchocerca</taxon>
    </lineage>
</organism>
<evidence type="ECO:0000256" key="1">
    <source>
        <dbReference type="SAM" id="MobiDB-lite"/>
    </source>
</evidence>
<accession>A0A8R1U0E7</accession>
<feature type="compositionally biased region" description="Low complexity" evidence="1">
    <location>
        <begin position="797"/>
        <end position="820"/>
    </location>
</feature>
<evidence type="ECO:0000313" key="2">
    <source>
        <dbReference type="EnsemblMetazoa" id="OVOC9341.1"/>
    </source>
</evidence>
<name>A0A8R1U0E7_ONCVO</name>
<keyword evidence="3" id="KW-1185">Reference proteome</keyword>
<reference evidence="2" key="2">
    <citation type="submission" date="2022-06" db="UniProtKB">
        <authorList>
            <consortium name="EnsemblMetazoa"/>
        </authorList>
    </citation>
    <scope>IDENTIFICATION</scope>
</reference>
<dbReference type="EMBL" id="CMVM020000261">
    <property type="status" value="NOT_ANNOTATED_CDS"/>
    <property type="molecule type" value="Genomic_DNA"/>
</dbReference>
<proteinExistence type="predicted"/>
<feature type="compositionally biased region" description="Basic residues" evidence="1">
    <location>
        <begin position="821"/>
        <end position="835"/>
    </location>
</feature>
<dbReference type="Proteomes" id="UP000024404">
    <property type="component" value="Unassembled WGS sequence"/>
</dbReference>
<dbReference type="EnsemblMetazoa" id="OVOC9341.1">
    <property type="protein sequence ID" value="OVOC9341.1"/>
    <property type="gene ID" value="WBGene00246150"/>
</dbReference>